<dbReference type="InterPro" id="IPR011611">
    <property type="entry name" value="PfkB_dom"/>
</dbReference>
<proteinExistence type="inferred from homology"/>
<reference evidence="5" key="1">
    <citation type="journal article" date="2020" name="mSystems">
        <title>Genome- and Community-Level Interaction Insights into Carbon Utilization and Element Cycling Functions of Hydrothermarchaeota in Hydrothermal Sediment.</title>
        <authorList>
            <person name="Zhou Z."/>
            <person name="Liu Y."/>
            <person name="Xu W."/>
            <person name="Pan J."/>
            <person name="Luo Z.H."/>
            <person name="Li M."/>
        </authorList>
    </citation>
    <scope>NUCLEOTIDE SEQUENCE [LARGE SCALE GENOMIC DNA]</scope>
    <source>
        <strain evidence="5">SpSt-1217</strain>
    </source>
</reference>
<dbReference type="SUPFAM" id="SSF53613">
    <property type="entry name" value="Ribokinase-like"/>
    <property type="match status" value="1"/>
</dbReference>
<dbReference type="AlphaFoldDB" id="A0A831PJ15"/>
<evidence type="ECO:0000313" key="5">
    <source>
        <dbReference type="EMBL" id="HDR51259.1"/>
    </source>
</evidence>
<dbReference type="PANTHER" id="PTHR43085">
    <property type="entry name" value="HEXOKINASE FAMILY MEMBER"/>
    <property type="match status" value="1"/>
</dbReference>
<evidence type="ECO:0000256" key="1">
    <source>
        <dbReference type="ARBA" id="ARBA00010688"/>
    </source>
</evidence>
<evidence type="ECO:0000256" key="3">
    <source>
        <dbReference type="ARBA" id="ARBA00022777"/>
    </source>
</evidence>
<feature type="domain" description="Carbohydrate kinase PfkB" evidence="4">
    <location>
        <begin position="23"/>
        <end position="176"/>
    </location>
</feature>
<organism evidence="5">
    <name type="scientific">Mariniphaga anaerophila</name>
    <dbReference type="NCBI Taxonomy" id="1484053"/>
    <lineage>
        <taxon>Bacteria</taxon>
        <taxon>Pseudomonadati</taxon>
        <taxon>Bacteroidota</taxon>
        <taxon>Bacteroidia</taxon>
        <taxon>Marinilabiliales</taxon>
        <taxon>Prolixibacteraceae</taxon>
        <taxon>Mariniphaga</taxon>
    </lineage>
</organism>
<sequence length="177" mass="19543">MGAKNKKILSFGEILWDKLPTGTKPGGAPMNAALHLAQLGYKPKLASSVGNDEDGSRLKKFVEEAGIDTSLVQLNNKLSTSEVLVTLDAENNATYEIVEPVAWDEIVLTPELKQAAEEAEIIIYGSLAARNKTTRDTIISLLKNNKAKRLMDVNFRPPYDTRKVVEQLIKYADIVKM</sequence>
<keyword evidence="2" id="KW-0808">Transferase</keyword>
<name>A0A831PJ15_9BACT</name>
<dbReference type="GO" id="GO:0016301">
    <property type="term" value="F:kinase activity"/>
    <property type="evidence" value="ECO:0007669"/>
    <property type="project" value="UniProtKB-KW"/>
</dbReference>
<gene>
    <name evidence="5" type="ORF">ENN90_06510</name>
</gene>
<dbReference type="Pfam" id="PF00294">
    <property type="entry name" value="PfkB"/>
    <property type="match status" value="1"/>
</dbReference>
<dbReference type="EMBL" id="DSDK01000355">
    <property type="protein sequence ID" value="HDR51259.1"/>
    <property type="molecule type" value="Genomic_DNA"/>
</dbReference>
<dbReference type="Proteomes" id="UP000886047">
    <property type="component" value="Unassembled WGS sequence"/>
</dbReference>
<protein>
    <submittedName>
        <fullName evidence="5">Carbohydrate kinase</fullName>
    </submittedName>
</protein>
<accession>A0A831PJ15</accession>
<evidence type="ECO:0000256" key="2">
    <source>
        <dbReference type="ARBA" id="ARBA00022679"/>
    </source>
</evidence>
<dbReference type="InterPro" id="IPR050306">
    <property type="entry name" value="PfkB_Carbo_kinase"/>
</dbReference>
<comment type="similarity">
    <text evidence="1">Belongs to the carbohydrate kinase PfkB family.</text>
</comment>
<dbReference type="InterPro" id="IPR029056">
    <property type="entry name" value="Ribokinase-like"/>
</dbReference>
<feature type="non-terminal residue" evidence="5">
    <location>
        <position position="177"/>
    </location>
</feature>
<evidence type="ECO:0000259" key="4">
    <source>
        <dbReference type="Pfam" id="PF00294"/>
    </source>
</evidence>
<keyword evidence="3 5" id="KW-0418">Kinase</keyword>
<comment type="caution">
    <text evidence="5">The sequence shown here is derived from an EMBL/GenBank/DDBJ whole genome shotgun (WGS) entry which is preliminary data.</text>
</comment>
<dbReference type="Gene3D" id="3.40.1190.20">
    <property type="match status" value="1"/>
</dbReference>
<dbReference type="PANTHER" id="PTHR43085:SF57">
    <property type="entry name" value="CARBOHYDRATE KINASE PFKB DOMAIN-CONTAINING PROTEIN"/>
    <property type="match status" value="1"/>
</dbReference>